<keyword evidence="2" id="KW-0808">Transferase</keyword>
<dbReference type="CDD" id="cd01447">
    <property type="entry name" value="Polysulfide_ST"/>
    <property type="match status" value="1"/>
</dbReference>
<name>A0A3N1MAY0_9PROT</name>
<dbReference type="PANTHER" id="PTHR44086">
    <property type="entry name" value="THIOSULFATE SULFURTRANSFERASE RDL2, MITOCHONDRIAL-RELATED"/>
    <property type="match status" value="1"/>
</dbReference>
<evidence type="ECO:0000313" key="2">
    <source>
        <dbReference type="EMBL" id="ROQ00419.1"/>
    </source>
</evidence>
<sequence>MTLKMKKTVKQMVEEAESQIETLPLAEALKLHGQDGVTFIDIRDPRELWRDGTIPGAINVTRGMLEMWIDPESPYAKPYFQTGNRFVFFCAGAWRSALATKTAQDMGLAPVAHLEGGLSGWKKAGGPVEAVEPKK</sequence>
<evidence type="ECO:0000313" key="3">
    <source>
        <dbReference type="Proteomes" id="UP000278222"/>
    </source>
</evidence>
<dbReference type="EMBL" id="RJKX01000013">
    <property type="protein sequence ID" value="ROQ00419.1"/>
    <property type="molecule type" value="Genomic_DNA"/>
</dbReference>
<dbReference type="OrthoDB" id="9807812at2"/>
<accession>A0A3N1MAY0</accession>
<comment type="caution">
    <text evidence="2">The sequence shown here is derived from an EMBL/GenBank/DDBJ whole genome shotgun (WGS) entry which is preliminary data.</text>
</comment>
<gene>
    <name evidence="2" type="ORF">EDC65_2216</name>
</gene>
<keyword evidence="3" id="KW-1185">Reference proteome</keyword>
<proteinExistence type="predicted"/>
<dbReference type="Gene3D" id="3.40.250.10">
    <property type="entry name" value="Rhodanese-like domain"/>
    <property type="match status" value="1"/>
</dbReference>
<dbReference type="Pfam" id="PF00581">
    <property type="entry name" value="Rhodanese"/>
    <property type="match status" value="1"/>
</dbReference>
<reference evidence="2 3" key="1">
    <citation type="submission" date="2018-11" db="EMBL/GenBank/DDBJ databases">
        <title>Genomic Encyclopedia of Type Strains, Phase IV (KMG-IV): sequencing the most valuable type-strain genomes for metagenomic binning, comparative biology and taxonomic classification.</title>
        <authorList>
            <person name="Goeker M."/>
        </authorList>
    </citation>
    <scope>NUCLEOTIDE SEQUENCE [LARGE SCALE GENOMIC DNA]</scope>
    <source>
        <strain evidence="2 3">DSM 5900</strain>
    </source>
</reference>
<evidence type="ECO:0000259" key="1">
    <source>
        <dbReference type="PROSITE" id="PS50206"/>
    </source>
</evidence>
<dbReference type="AlphaFoldDB" id="A0A3N1MAY0"/>
<organism evidence="2 3">
    <name type="scientific">Stella humosa</name>
    <dbReference type="NCBI Taxonomy" id="94"/>
    <lineage>
        <taxon>Bacteria</taxon>
        <taxon>Pseudomonadati</taxon>
        <taxon>Pseudomonadota</taxon>
        <taxon>Alphaproteobacteria</taxon>
        <taxon>Rhodospirillales</taxon>
        <taxon>Stellaceae</taxon>
        <taxon>Stella</taxon>
    </lineage>
</organism>
<dbReference type="PANTHER" id="PTHR44086:SF13">
    <property type="entry name" value="THIOSULFATE SULFURTRANSFERASE PSPE"/>
    <property type="match status" value="1"/>
</dbReference>
<dbReference type="GO" id="GO:0004792">
    <property type="term" value="F:thiosulfate-cyanide sulfurtransferase activity"/>
    <property type="evidence" value="ECO:0007669"/>
    <property type="project" value="TreeGrafter"/>
</dbReference>
<dbReference type="InterPro" id="IPR001763">
    <property type="entry name" value="Rhodanese-like_dom"/>
</dbReference>
<protein>
    <submittedName>
        <fullName evidence="2">Rhodanese-related sulfurtransferase</fullName>
    </submittedName>
</protein>
<dbReference type="Proteomes" id="UP000278222">
    <property type="component" value="Unassembled WGS sequence"/>
</dbReference>
<dbReference type="PROSITE" id="PS50206">
    <property type="entry name" value="RHODANESE_3"/>
    <property type="match status" value="1"/>
</dbReference>
<feature type="domain" description="Rhodanese" evidence="1">
    <location>
        <begin position="33"/>
        <end position="130"/>
    </location>
</feature>
<dbReference type="RefSeq" id="WP_123689699.1">
    <property type="nucleotide sequence ID" value="NZ_AP019700.1"/>
</dbReference>
<dbReference type="SMART" id="SM00450">
    <property type="entry name" value="RHOD"/>
    <property type="match status" value="1"/>
</dbReference>
<dbReference type="InterPro" id="IPR036873">
    <property type="entry name" value="Rhodanese-like_dom_sf"/>
</dbReference>
<dbReference type="SUPFAM" id="SSF52821">
    <property type="entry name" value="Rhodanese/Cell cycle control phosphatase"/>
    <property type="match status" value="1"/>
</dbReference>